<evidence type="ECO:0000313" key="3">
    <source>
        <dbReference type="Proteomes" id="UP001445076"/>
    </source>
</evidence>
<dbReference type="Proteomes" id="UP001445076">
    <property type="component" value="Unassembled WGS sequence"/>
</dbReference>
<feature type="non-terminal residue" evidence="2">
    <location>
        <position position="134"/>
    </location>
</feature>
<gene>
    <name evidence="2" type="ORF">OTU49_002173</name>
</gene>
<dbReference type="AlphaFoldDB" id="A0AAW0YAJ6"/>
<comment type="caution">
    <text evidence="2">The sequence shown here is derived from an EMBL/GenBank/DDBJ whole genome shotgun (WGS) entry which is preliminary data.</text>
</comment>
<protein>
    <submittedName>
        <fullName evidence="2">Uncharacterized protein</fullName>
    </submittedName>
</protein>
<feature type="region of interest" description="Disordered" evidence="1">
    <location>
        <begin position="1"/>
        <end position="29"/>
    </location>
</feature>
<name>A0AAW0YAJ6_CHEQU</name>
<evidence type="ECO:0000313" key="2">
    <source>
        <dbReference type="EMBL" id="KAK8753037.1"/>
    </source>
</evidence>
<evidence type="ECO:0000256" key="1">
    <source>
        <dbReference type="SAM" id="MobiDB-lite"/>
    </source>
</evidence>
<feature type="compositionally biased region" description="Basic and acidic residues" evidence="1">
    <location>
        <begin position="1"/>
        <end position="19"/>
    </location>
</feature>
<dbReference type="EMBL" id="JARKIK010000003">
    <property type="protein sequence ID" value="KAK8753037.1"/>
    <property type="molecule type" value="Genomic_DNA"/>
</dbReference>
<reference evidence="2 3" key="1">
    <citation type="journal article" date="2024" name="BMC Genomics">
        <title>Genome assembly of redclaw crayfish (Cherax quadricarinatus) provides insights into its immune adaptation and hypoxia tolerance.</title>
        <authorList>
            <person name="Liu Z."/>
            <person name="Zheng J."/>
            <person name="Li H."/>
            <person name="Fang K."/>
            <person name="Wang S."/>
            <person name="He J."/>
            <person name="Zhou D."/>
            <person name="Weng S."/>
            <person name="Chi M."/>
            <person name="Gu Z."/>
            <person name="He J."/>
            <person name="Li F."/>
            <person name="Wang M."/>
        </authorList>
    </citation>
    <scope>NUCLEOTIDE SEQUENCE [LARGE SCALE GENOMIC DNA]</scope>
    <source>
        <strain evidence="2">ZL_2023a</strain>
    </source>
</reference>
<sequence>MELTNKDLLELEEMQHKEEQEEQDETVPSKKFEMTMMAEAFSLIERGLRMFELQDPNIERFSKVSTGVYNSILCYRLIYNEKRKTEQTSLDKFFKPVPSTSKASSDVEETQAYETLTDEEFYDEVYEADDPLSQ</sequence>
<accession>A0AAW0YAJ6</accession>
<feature type="region of interest" description="Disordered" evidence="1">
    <location>
        <begin position="94"/>
        <end position="114"/>
    </location>
</feature>
<proteinExistence type="predicted"/>
<organism evidence="2 3">
    <name type="scientific">Cherax quadricarinatus</name>
    <name type="common">Australian red claw crayfish</name>
    <dbReference type="NCBI Taxonomy" id="27406"/>
    <lineage>
        <taxon>Eukaryota</taxon>
        <taxon>Metazoa</taxon>
        <taxon>Ecdysozoa</taxon>
        <taxon>Arthropoda</taxon>
        <taxon>Crustacea</taxon>
        <taxon>Multicrustacea</taxon>
        <taxon>Malacostraca</taxon>
        <taxon>Eumalacostraca</taxon>
        <taxon>Eucarida</taxon>
        <taxon>Decapoda</taxon>
        <taxon>Pleocyemata</taxon>
        <taxon>Astacidea</taxon>
        <taxon>Parastacoidea</taxon>
        <taxon>Parastacidae</taxon>
        <taxon>Cherax</taxon>
    </lineage>
</organism>
<keyword evidence="3" id="KW-1185">Reference proteome</keyword>